<evidence type="ECO:0000313" key="3">
    <source>
        <dbReference type="EMBL" id="MBB5319216.1"/>
    </source>
</evidence>
<proteinExistence type="predicted"/>
<keyword evidence="4" id="KW-1185">Reference proteome</keyword>
<dbReference type="EMBL" id="JACHDY010000007">
    <property type="protein sequence ID" value="MBB5319216.1"/>
    <property type="molecule type" value="Genomic_DNA"/>
</dbReference>
<dbReference type="AlphaFoldDB" id="A0A7W8IL62"/>
<evidence type="ECO:0000313" key="4">
    <source>
        <dbReference type="Proteomes" id="UP000568106"/>
    </source>
</evidence>
<dbReference type="SMART" id="SM01149">
    <property type="entry name" value="DUF1237"/>
    <property type="match status" value="1"/>
</dbReference>
<dbReference type="PANTHER" id="PTHR31047:SF0">
    <property type="entry name" value="MEIOTICALLY UP-REGULATED GENE 157 PROTEIN"/>
    <property type="match status" value="1"/>
</dbReference>
<dbReference type="Proteomes" id="UP000568106">
    <property type="component" value="Unassembled WGS sequence"/>
</dbReference>
<feature type="signal peptide" evidence="2">
    <location>
        <begin position="1"/>
        <end position="31"/>
    </location>
</feature>
<keyword evidence="2" id="KW-0732">Signal</keyword>
<evidence type="ECO:0000256" key="2">
    <source>
        <dbReference type="SAM" id="SignalP"/>
    </source>
</evidence>
<feature type="chain" id="PRO_5031484769" description="Glycoside hydrolase family 125 protein" evidence="2">
    <location>
        <begin position="32"/>
        <end position="482"/>
    </location>
</feature>
<dbReference type="PIRSF" id="PIRSF028846">
    <property type="entry name" value="UCP028846"/>
    <property type="match status" value="1"/>
</dbReference>
<reference evidence="3" key="1">
    <citation type="submission" date="2020-08" db="EMBL/GenBank/DDBJ databases">
        <title>Genomic Encyclopedia of Type Strains, Phase IV (KMG-V): Genome sequencing to study the core and pangenomes of soil and plant-associated prokaryotes.</title>
        <authorList>
            <person name="Whitman W."/>
        </authorList>
    </citation>
    <scope>NUCLEOTIDE SEQUENCE [LARGE SCALE GENOMIC DNA]</scope>
    <source>
        <strain evidence="3">M8UP27</strain>
    </source>
</reference>
<dbReference type="InterPro" id="IPR008313">
    <property type="entry name" value="GH125"/>
</dbReference>
<sequence length="482" mass="53189">MTNGKTSRREMLRMTAGAAVAITLRPSTVFAGATPFSSPSKRPALQDRKFQSTAVEAYLTNISSKIGDPELAWLFENCYPNTLDTTVEFGTFEGKPDTAVITGDIPAMWLRDSSAQVWPYLPLAANDAHLRQMLEGIIRRQARCILIDPYANAFMANLDAPPLEWSRTDATEMKRGVGERKWELDSLCYPIRLSHRYWRATGDTSPFDKTWRAAMKLVVETMRVQQRRQSPGPYHFQRTSKTPTETLPGDGYGAPVRPVGLIASGFRPSDDACTFPFLVPSNLFAVTALGYLAQMANEILHDSALANQADALSGEVKKALQQHAVAQTAEGTIWAYEVDGYDSQLLMDDANVPSLLALPYINSSPDAALYARTRSFVWSDRNPWFFQGSAGEGIGGPHEGKDMIWPMAITTYALTSQSDNEIAHALAMLKHASAGSGFMHESFNRNDATKFTRSWFAWANSLFGELVANLATTRPALVQAAR</sequence>
<dbReference type="Pfam" id="PF06824">
    <property type="entry name" value="Glyco_hydro_125"/>
    <property type="match status" value="1"/>
</dbReference>
<dbReference type="InterPro" id="IPR008928">
    <property type="entry name" value="6-hairpin_glycosidase_sf"/>
</dbReference>
<organism evidence="3 4">
    <name type="scientific">Tunturiibacter empetritectus</name>
    <dbReference type="NCBI Taxonomy" id="3069691"/>
    <lineage>
        <taxon>Bacteria</taxon>
        <taxon>Pseudomonadati</taxon>
        <taxon>Acidobacteriota</taxon>
        <taxon>Terriglobia</taxon>
        <taxon>Terriglobales</taxon>
        <taxon>Acidobacteriaceae</taxon>
        <taxon>Tunturiibacter</taxon>
    </lineage>
</organism>
<dbReference type="PROSITE" id="PS51318">
    <property type="entry name" value="TAT"/>
    <property type="match status" value="1"/>
</dbReference>
<gene>
    <name evidence="3" type="ORF">HDF09_003922</name>
</gene>
<evidence type="ECO:0008006" key="5">
    <source>
        <dbReference type="Google" id="ProtNLM"/>
    </source>
</evidence>
<accession>A0A7W8IL62</accession>
<dbReference type="SUPFAM" id="SSF48208">
    <property type="entry name" value="Six-hairpin glycosidases"/>
    <property type="match status" value="1"/>
</dbReference>
<dbReference type="Gene3D" id="1.50.10.10">
    <property type="match status" value="1"/>
</dbReference>
<evidence type="ECO:0000256" key="1">
    <source>
        <dbReference type="SAM" id="MobiDB-lite"/>
    </source>
</evidence>
<feature type="region of interest" description="Disordered" evidence="1">
    <location>
        <begin position="228"/>
        <end position="250"/>
    </location>
</feature>
<dbReference type="InterPro" id="IPR012341">
    <property type="entry name" value="6hp_glycosidase-like_sf"/>
</dbReference>
<dbReference type="GO" id="GO:0005975">
    <property type="term" value="P:carbohydrate metabolic process"/>
    <property type="evidence" value="ECO:0007669"/>
    <property type="project" value="InterPro"/>
</dbReference>
<dbReference type="PANTHER" id="PTHR31047">
    <property type="entry name" value="MEIOTICALLY UP-REGULATED GENE 157 PROTEIN"/>
    <property type="match status" value="1"/>
</dbReference>
<name>A0A7W8IL62_9BACT</name>
<comment type="caution">
    <text evidence="3">The sequence shown here is derived from an EMBL/GenBank/DDBJ whole genome shotgun (WGS) entry which is preliminary data.</text>
</comment>
<dbReference type="InterPro" id="IPR006311">
    <property type="entry name" value="TAT_signal"/>
</dbReference>
<protein>
    <recommendedName>
        <fullName evidence="5">Glycoside hydrolase family 125 protein</fullName>
    </recommendedName>
</protein>